<evidence type="ECO:0000256" key="1">
    <source>
        <dbReference type="SAM" id="Phobius"/>
    </source>
</evidence>
<dbReference type="STRING" id="1802306.A3C72_02460"/>
<evidence type="ECO:0000313" key="2">
    <source>
        <dbReference type="EMBL" id="OHA23748.1"/>
    </source>
</evidence>
<dbReference type="Proteomes" id="UP000177130">
    <property type="component" value="Unassembled WGS sequence"/>
</dbReference>
<dbReference type="EMBL" id="MHRK01000027">
    <property type="protein sequence ID" value="OHA23748.1"/>
    <property type="molecule type" value="Genomic_DNA"/>
</dbReference>
<evidence type="ECO:0000313" key="3">
    <source>
        <dbReference type="Proteomes" id="UP000177130"/>
    </source>
</evidence>
<gene>
    <name evidence="2" type="ORF">A3C72_02460</name>
</gene>
<dbReference type="AlphaFoldDB" id="A0A1G2MIR1"/>
<name>A0A1G2MIR1_9BACT</name>
<comment type="caution">
    <text evidence="2">The sequence shown here is derived from an EMBL/GenBank/DDBJ whole genome shotgun (WGS) entry which is preliminary data.</text>
</comment>
<organism evidence="2 3">
    <name type="scientific">Candidatus Taylorbacteria bacterium RIFCSPHIGHO2_02_FULL_43_32b</name>
    <dbReference type="NCBI Taxonomy" id="1802306"/>
    <lineage>
        <taxon>Bacteria</taxon>
        <taxon>Candidatus Tayloriibacteriota</taxon>
    </lineage>
</organism>
<protein>
    <submittedName>
        <fullName evidence="2">Uncharacterized protein</fullName>
    </submittedName>
</protein>
<keyword evidence="1" id="KW-0472">Membrane</keyword>
<keyword evidence="1" id="KW-0812">Transmembrane</keyword>
<proteinExistence type="predicted"/>
<reference evidence="2 3" key="1">
    <citation type="journal article" date="2016" name="Nat. Commun.">
        <title>Thousands of microbial genomes shed light on interconnected biogeochemical processes in an aquifer system.</title>
        <authorList>
            <person name="Anantharaman K."/>
            <person name="Brown C.T."/>
            <person name="Hug L.A."/>
            <person name="Sharon I."/>
            <person name="Castelle C.J."/>
            <person name="Probst A.J."/>
            <person name="Thomas B.C."/>
            <person name="Singh A."/>
            <person name="Wilkins M.J."/>
            <person name="Karaoz U."/>
            <person name="Brodie E.L."/>
            <person name="Williams K.H."/>
            <person name="Hubbard S.S."/>
            <person name="Banfield J.F."/>
        </authorList>
    </citation>
    <scope>NUCLEOTIDE SEQUENCE [LARGE SCALE GENOMIC DNA]</scope>
</reference>
<sequence length="95" mass="10642">MANLRHNTKGGFVKAVILVLVALIVLGYFGYNIADIINKPVVQGNLEWAWNLTKNVWNGFIEKPAIFVWNQVAGLMGWTVIDWEINTASSTPLTR</sequence>
<keyword evidence="1" id="KW-1133">Transmembrane helix</keyword>
<accession>A0A1G2MIR1</accession>
<feature type="transmembrane region" description="Helical" evidence="1">
    <location>
        <begin position="12"/>
        <end position="31"/>
    </location>
</feature>